<dbReference type="Proteomes" id="UP000095751">
    <property type="component" value="Unassembled WGS sequence"/>
</dbReference>
<evidence type="ECO:0000313" key="2">
    <source>
        <dbReference type="EMBL" id="OEU10854.1"/>
    </source>
</evidence>
<dbReference type="KEGG" id="fcy:FRACYDRAFT_246727"/>
<accession>A0A1E7EYE1</accession>
<feature type="compositionally biased region" description="Acidic residues" evidence="1">
    <location>
        <begin position="85"/>
        <end position="116"/>
    </location>
</feature>
<organism evidence="2 3">
    <name type="scientific">Fragilariopsis cylindrus CCMP1102</name>
    <dbReference type="NCBI Taxonomy" id="635003"/>
    <lineage>
        <taxon>Eukaryota</taxon>
        <taxon>Sar</taxon>
        <taxon>Stramenopiles</taxon>
        <taxon>Ochrophyta</taxon>
        <taxon>Bacillariophyta</taxon>
        <taxon>Bacillariophyceae</taxon>
        <taxon>Bacillariophycidae</taxon>
        <taxon>Bacillariales</taxon>
        <taxon>Bacillariaceae</taxon>
        <taxon>Fragilariopsis</taxon>
    </lineage>
</organism>
<dbReference type="AlphaFoldDB" id="A0A1E7EYE1"/>
<dbReference type="EMBL" id="KV784370">
    <property type="protein sequence ID" value="OEU10854.1"/>
    <property type="molecule type" value="Genomic_DNA"/>
</dbReference>
<evidence type="ECO:0000256" key="1">
    <source>
        <dbReference type="SAM" id="MobiDB-lite"/>
    </source>
</evidence>
<proteinExistence type="predicted"/>
<feature type="region of interest" description="Disordered" evidence="1">
    <location>
        <begin position="62"/>
        <end position="147"/>
    </location>
</feature>
<gene>
    <name evidence="2" type="ORF">FRACYDRAFT_246727</name>
</gene>
<name>A0A1E7EYE1_9STRA</name>
<dbReference type="InParanoid" id="A0A1E7EYE1"/>
<sequence>MKTSFSVKVIIESNEVGDGGAAAAEANGGGNDSPIVDLFLAQCMEKMINDAIKKYVQVKGARTIEEEEEEDISSPLPQRRVPLDADADADADDDSTVDPDASNDNDDEDEDEDEVGDLPPNVEIDNEFEEDYQLSQKMGLMSLRRRD</sequence>
<evidence type="ECO:0000313" key="3">
    <source>
        <dbReference type="Proteomes" id="UP000095751"/>
    </source>
</evidence>
<reference evidence="2 3" key="1">
    <citation type="submission" date="2016-09" db="EMBL/GenBank/DDBJ databases">
        <title>Extensive genetic diversity and differential bi-allelic expression allows diatom success in the polar Southern Ocean.</title>
        <authorList>
            <consortium name="DOE Joint Genome Institute"/>
            <person name="Mock T."/>
            <person name="Otillar R.P."/>
            <person name="Strauss J."/>
            <person name="Dupont C."/>
            <person name="Frickenhaus S."/>
            <person name="Maumus F."/>
            <person name="Mcmullan M."/>
            <person name="Sanges R."/>
            <person name="Schmutz J."/>
            <person name="Toseland A."/>
            <person name="Valas R."/>
            <person name="Veluchamy A."/>
            <person name="Ward B.J."/>
            <person name="Allen A."/>
            <person name="Barry K."/>
            <person name="Falciatore A."/>
            <person name="Ferrante M."/>
            <person name="Fortunato A.E."/>
            <person name="Gloeckner G."/>
            <person name="Gruber A."/>
            <person name="Hipkin R."/>
            <person name="Janech M."/>
            <person name="Kroth P."/>
            <person name="Leese F."/>
            <person name="Lindquist E."/>
            <person name="Lyon B.R."/>
            <person name="Martin J."/>
            <person name="Mayer C."/>
            <person name="Parker M."/>
            <person name="Quesneville H."/>
            <person name="Raymond J."/>
            <person name="Uhlig C."/>
            <person name="Valentin K.U."/>
            <person name="Worden A.Z."/>
            <person name="Armbrust E.V."/>
            <person name="Bowler C."/>
            <person name="Green B."/>
            <person name="Moulton V."/>
            <person name="Van Oosterhout C."/>
            <person name="Grigoriev I."/>
        </authorList>
    </citation>
    <scope>NUCLEOTIDE SEQUENCE [LARGE SCALE GENOMIC DNA]</scope>
    <source>
        <strain evidence="2 3">CCMP1102</strain>
    </source>
</reference>
<keyword evidence="3" id="KW-1185">Reference proteome</keyword>
<protein>
    <submittedName>
        <fullName evidence="2">Uncharacterized protein</fullName>
    </submittedName>
</protein>